<dbReference type="Pfam" id="PF02525">
    <property type="entry name" value="Flavodoxin_2"/>
    <property type="match status" value="1"/>
</dbReference>
<dbReference type="EMBL" id="JSVC01000016">
    <property type="protein sequence ID" value="KIC93866.1"/>
    <property type="molecule type" value="Genomic_DNA"/>
</dbReference>
<gene>
    <name evidence="3" type="ORF">OI18_14865</name>
</gene>
<keyword evidence="4" id="KW-1185">Reference proteome</keyword>
<dbReference type="GO" id="GO:0003955">
    <property type="term" value="F:NAD(P)H dehydrogenase (quinone) activity"/>
    <property type="evidence" value="ECO:0007669"/>
    <property type="project" value="TreeGrafter"/>
</dbReference>
<name>A0A0C1L2P7_9BACT</name>
<dbReference type="GO" id="GO:0010181">
    <property type="term" value="F:FMN binding"/>
    <property type="evidence" value="ECO:0007669"/>
    <property type="project" value="TreeGrafter"/>
</dbReference>
<evidence type="ECO:0000256" key="1">
    <source>
        <dbReference type="ARBA" id="ARBA00023002"/>
    </source>
</evidence>
<accession>A0A0C1L2P7</accession>
<dbReference type="PANTHER" id="PTHR47307">
    <property type="entry name" value="GLUTATHIONE-REGULATED POTASSIUM-EFFLUX SYSTEM ANCILLARY PROTEIN KEFG"/>
    <property type="match status" value="1"/>
</dbReference>
<comment type="caution">
    <text evidence="3">The sequence shown here is derived from an EMBL/GenBank/DDBJ whole genome shotgun (WGS) entry which is preliminary data.</text>
</comment>
<reference evidence="3 4" key="1">
    <citation type="submission" date="2014-11" db="EMBL/GenBank/DDBJ databases">
        <title>Genome sequence of Flavihumibacter solisilvae 3-3.</title>
        <authorList>
            <person name="Zhou G."/>
            <person name="Li M."/>
            <person name="Wang G."/>
        </authorList>
    </citation>
    <scope>NUCLEOTIDE SEQUENCE [LARGE SCALE GENOMIC DNA]</scope>
    <source>
        <strain evidence="3 4">3-3</strain>
    </source>
</reference>
<feature type="domain" description="Flavodoxin-like fold" evidence="2">
    <location>
        <begin position="3"/>
        <end position="169"/>
    </location>
</feature>
<evidence type="ECO:0000313" key="4">
    <source>
        <dbReference type="Proteomes" id="UP000031408"/>
    </source>
</evidence>
<dbReference type="InterPro" id="IPR046980">
    <property type="entry name" value="KefG/KefF"/>
</dbReference>
<dbReference type="STRING" id="1349421.OI18_14865"/>
<protein>
    <submittedName>
        <fullName evidence="3">NAD(P)H oxidoreductase</fullName>
    </submittedName>
</protein>
<organism evidence="3 4">
    <name type="scientific">Flavihumibacter solisilvae</name>
    <dbReference type="NCBI Taxonomy" id="1349421"/>
    <lineage>
        <taxon>Bacteria</taxon>
        <taxon>Pseudomonadati</taxon>
        <taxon>Bacteroidota</taxon>
        <taxon>Chitinophagia</taxon>
        <taxon>Chitinophagales</taxon>
        <taxon>Chitinophagaceae</taxon>
        <taxon>Flavihumibacter</taxon>
    </lineage>
</organism>
<keyword evidence="1" id="KW-0560">Oxidoreductase</keyword>
<evidence type="ECO:0000259" key="2">
    <source>
        <dbReference type="Pfam" id="PF02525"/>
    </source>
</evidence>
<dbReference type="InterPro" id="IPR003680">
    <property type="entry name" value="Flavodoxin_fold"/>
</dbReference>
<dbReference type="GO" id="GO:0009055">
    <property type="term" value="F:electron transfer activity"/>
    <property type="evidence" value="ECO:0007669"/>
    <property type="project" value="TreeGrafter"/>
</dbReference>
<dbReference type="AlphaFoldDB" id="A0A0C1L2P7"/>
<dbReference type="Proteomes" id="UP000031408">
    <property type="component" value="Unassembled WGS sequence"/>
</dbReference>
<sequence length="202" mass="23121">MARILVLFAHPTLEKSRVHSQLIRQIPIQQNITFHDLYETYPDFHIDIDREQQLLLSHDIIIFQHPLYWYSGPPIIKQWLDLVLEHGWAYGANGTALTGKVTMQAVTSGGSFDSYNPGGKHKQKLPEYLAPFENTVKICNMDYWPPFVVHGTHRISDTDIQLHATQFKQMLLSLAADRISAAERAGCFYMNDLFPIPSTIQS</sequence>
<evidence type="ECO:0000313" key="3">
    <source>
        <dbReference type="EMBL" id="KIC93866.1"/>
    </source>
</evidence>
<dbReference type="RefSeq" id="WP_039141142.1">
    <property type="nucleotide sequence ID" value="NZ_JSVC01000016.1"/>
</dbReference>
<dbReference type="Gene3D" id="3.40.50.360">
    <property type="match status" value="1"/>
</dbReference>
<proteinExistence type="predicted"/>
<dbReference type="SUPFAM" id="SSF52218">
    <property type="entry name" value="Flavoproteins"/>
    <property type="match status" value="1"/>
</dbReference>
<dbReference type="PANTHER" id="PTHR47307:SF1">
    <property type="entry name" value="GLUTATHIONE-REGULATED POTASSIUM-EFFLUX SYSTEM ANCILLARY PROTEIN KEFG"/>
    <property type="match status" value="1"/>
</dbReference>
<dbReference type="InterPro" id="IPR029039">
    <property type="entry name" value="Flavoprotein-like_sf"/>
</dbReference>